<name>A0ABW3NL65_9BACI</name>
<evidence type="ECO:0000313" key="2">
    <source>
        <dbReference type="EMBL" id="MFD1067480.1"/>
    </source>
</evidence>
<feature type="transmembrane region" description="Helical" evidence="1">
    <location>
        <begin position="111"/>
        <end position="132"/>
    </location>
</feature>
<feature type="transmembrane region" description="Helical" evidence="1">
    <location>
        <begin position="82"/>
        <end position="104"/>
    </location>
</feature>
<proteinExistence type="predicted"/>
<gene>
    <name evidence="2" type="ORF">ACFQ19_15850</name>
</gene>
<dbReference type="Proteomes" id="UP001597041">
    <property type="component" value="Unassembled WGS sequence"/>
</dbReference>
<feature type="transmembrane region" description="Helical" evidence="1">
    <location>
        <begin position="138"/>
        <end position="156"/>
    </location>
</feature>
<accession>A0ABW3NL65</accession>
<keyword evidence="1" id="KW-0812">Transmembrane</keyword>
<keyword evidence="3" id="KW-1185">Reference proteome</keyword>
<evidence type="ECO:0000313" key="3">
    <source>
        <dbReference type="Proteomes" id="UP001597041"/>
    </source>
</evidence>
<protein>
    <submittedName>
        <fullName evidence="2">Uncharacterized protein</fullName>
    </submittedName>
</protein>
<keyword evidence="1" id="KW-0472">Membrane</keyword>
<keyword evidence="1" id="KW-1133">Transmembrane helix</keyword>
<sequence>MFKILVLFAALYILLIPAFYWLLTWISKRDGDDARWYLRLFGAFFFSLIVAVVIMLLVFVFFGSVTIAQSVLGFEIDGGMLFYIIVVVIAYAFLFDNMIALIAAYLFRTSLFIVTAMAIIRFIIFYMIGIFFELSQQTNTMLAIVLIGLFLIMDILEFREKKKES</sequence>
<reference evidence="3" key="1">
    <citation type="journal article" date="2019" name="Int. J. Syst. Evol. Microbiol.">
        <title>The Global Catalogue of Microorganisms (GCM) 10K type strain sequencing project: providing services to taxonomists for standard genome sequencing and annotation.</title>
        <authorList>
            <consortium name="The Broad Institute Genomics Platform"/>
            <consortium name="The Broad Institute Genome Sequencing Center for Infectious Disease"/>
            <person name="Wu L."/>
            <person name="Ma J."/>
        </authorList>
    </citation>
    <scope>NUCLEOTIDE SEQUENCE [LARGE SCALE GENOMIC DNA]</scope>
    <source>
        <strain evidence="3">CCUG 56608</strain>
    </source>
</reference>
<comment type="caution">
    <text evidence="2">The sequence shown here is derived from an EMBL/GenBank/DDBJ whole genome shotgun (WGS) entry which is preliminary data.</text>
</comment>
<dbReference type="EMBL" id="JBHTKK010000023">
    <property type="protein sequence ID" value="MFD1067480.1"/>
    <property type="molecule type" value="Genomic_DNA"/>
</dbReference>
<feature type="transmembrane region" description="Helical" evidence="1">
    <location>
        <begin position="38"/>
        <end position="62"/>
    </location>
</feature>
<feature type="transmembrane region" description="Helical" evidence="1">
    <location>
        <begin position="6"/>
        <end position="26"/>
    </location>
</feature>
<evidence type="ECO:0000256" key="1">
    <source>
        <dbReference type="SAM" id="Phobius"/>
    </source>
</evidence>
<organism evidence="2 3">
    <name type="scientific">Oceanobacillus locisalsi</name>
    <dbReference type="NCBI Taxonomy" id="546107"/>
    <lineage>
        <taxon>Bacteria</taxon>
        <taxon>Bacillati</taxon>
        <taxon>Bacillota</taxon>
        <taxon>Bacilli</taxon>
        <taxon>Bacillales</taxon>
        <taxon>Bacillaceae</taxon>
        <taxon>Oceanobacillus</taxon>
    </lineage>
</organism>
<dbReference type="RefSeq" id="WP_379593593.1">
    <property type="nucleotide sequence ID" value="NZ_JBHTKK010000023.1"/>
</dbReference>